<gene>
    <name evidence="6" type="ORF">JOM49_005847</name>
</gene>
<reference evidence="6 7" key="1">
    <citation type="submission" date="2021-03" db="EMBL/GenBank/DDBJ databases">
        <title>Sequencing the genomes of 1000 actinobacteria strains.</title>
        <authorList>
            <person name="Klenk H.-P."/>
        </authorList>
    </citation>
    <scope>NUCLEOTIDE SEQUENCE [LARGE SCALE GENOMIC DNA]</scope>
    <source>
        <strain evidence="6 7">DSM 45510</strain>
    </source>
</reference>
<dbReference type="PANTHER" id="PTHR44688:SF16">
    <property type="entry name" value="DNA-BINDING TRANSCRIPTIONAL ACTIVATOR DEVR_DOSR"/>
    <property type="match status" value="1"/>
</dbReference>
<organism evidence="6 7">
    <name type="scientific">Amycolatopsis magusensis</name>
    <dbReference type="NCBI Taxonomy" id="882444"/>
    <lineage>
        <taxon>Bacteria</taxon>
        <taxon>Bacillati</taxon>
        <taxon>Actinomycetota</taxon>
        <taxon>Actinomycetes</taxon>
        <taxon>Pseudonocardiales</taxon>
        <taxon>Pseudonocardiaceae</taxon>
        <taxon>Amycolatopsis</taxon>
    </lineage>
</organism>
<comment type="caution">
    <text evidence="6">The sequence shown here is derived from an EMBL/GenBank/DDBJ whole genome shotgun (WGS) entry which is preliminary data.</text>
</comment>
<evidence type="ECO:0000256" key="4">
    <source>
        <dbReference type="SAM" id="MobiDB-lite"/>
    </source>
</evidence>
<dbReference type="InterPro" id="IPR027417">
    <property type="entry name" value="P-loop_NTPase"/>
</dbReference>
<dbReference type="PROSITE" id="PS50043">
    <property type="entry name" value="HTH_LUXR_2"/>
    <property type="match status" value="1"/>
</dbReference>
<dbReference type="Pfam" id="PF13191">
    <property type="entry name" value="AAA_16"/>
    <property type="match status" value="1"/>
</dbReference>
<evidence type="ECO:0000256" key="3">
    <source>
        <dbReference type="ARBA" id="ARBA00023163"/>
    </source>
</evidence>
<dbReference type="Gene3D" id="1.10.10.10">
    <property type="entry name" value="Winged helix-like DNA-binding domain superfamily/Winged helix DNA-binding domain"/>
    <property type="match status" value="1"/>
</dbReference>
<evidence type="ECO:0000256" key="2">
    <source>
        <dbReference type="ARBA" id="ARBA00023125"/>
    </source>
</evidence>
<sequence>MQLAQAHDTAVTSPDGPQADGQRQHGPARHTLVAAAKVRIPATSPAVLVRERLHVLLDAAIEGVDPGPPVTVVCAPAGYGKTTMLATWARHRTDRSGARVAWVSVDVEDNDVVLLWTAVVRALEVAGAWPAGAGPTPPPDDQYGPFVARLITSVEQLAQPVVLVLDGVHDLRSDGAVRTVNLLLRHSPATMPVVLATRFPPPLILPRLRLEGRLRELGQDSLTFTPVEARSLYVRDGVQLTDGELALLMERTEGWAAALRLAALTLDADRPRGELIRRLTGDDQVVADYLVGEVVTRQPEEVQRFMLTTCVCRTFSARLAAELSQQENAGQILDWLERTGVLVATRDRTGRSYRYHPLLRGYLRAELGRRDLSALRRLHHTATGWYVAAGEQLPAIEHAAAAGDNDLLTRMLAKFGLARVLAGDAHRLRRILDAVPPHVLGRPSVALVAAATALDLGDVPAADRFLRSVDSAAHPLRTQRLRALRATIEVHRGRLHGDTGEALAALKSTRAGKTGDLDVDLFTHVNRGIAVAWTGRHQAAEVDLEEALHLAVAEGRDATRLQCETHLAAICAVRGDLAGMGTRAKAALAIAEDRGWAQTSRCAYLYALLGSEAYERAEDERARELARLATGLLDGPIDPSIELFVLTVGALVGFDTADDPHQVVATLREQWQRLGGRSIAPALLAYAAPAHQRMALLVGEYPWAADVLQQVEDRLGESGEQALLRAVLHTHRGKVGSTRRLLEPVLEHRVHVVSPATSVHSWLLEAHLAARCGEQHRAHEALTEALTLAAPHQALRPFRDAGQSIRSLLASGTGRFGRLDPFAASALAEIPVTVPDPTDGLTEREQALLTELPSMRTAEEIAHTMFVSVNTIKTHLRGIYRKLGVNHRRDAITVARRRGLL</sequence>
<dbReference type="InterPro" id="IPR016032">
    <property type="entry name" value="Sig_transdc_resp-reg_C-effctor"/>
</dbReference>
<evidence type="ECO:0000313" key="7">
    <source>
        <dbReference type="Proteomes" id="UP000741013"/>
    </source>
</evidence>
<dbReference type="Gene3D" id="1.25.40.10">
    <property type="entry name" value="Tetratricopeptide repeat domain"/>
    <property type="match status" value="1"/>
</dbReference>
<dbReference type="SMART" id="SM00421">
    <property type="entry name" value="HTH_LUXR"/>
    <property type="match status" value="1"/>
</dbReference>
<keyword evidence="7" id="KW-1185">Reference proteome</keyword>
<dbReference type="InterPro" id="IPR011990">
    <property type="entry name" value="TPR-like_helical_dom_sf"/>
</dbReference>
<proteinExistence type="predicted"/>
<dbReference type="InterPro" id="IPR041664">
    <property type="entry name" value="AAA_16"/>
</dbReference>
<dbReference type="InterPro" id="IPR036388">
    <property type="entry name" value="WH-like_DNA-bd_sf"/>
</dbReference>
<keyword evidence="2" id="KW-0238">DNA-binding</keyword>
<feature type="region of interest" description="Disordered" evidence="4">
    <location>
        <begin position="1"/>
        <end position="26"/>
    </location>
</feature>
<evidence type="ECO:0000313" key="6">
    <source>
        <dbReference type="EMBL" id="MBP2184321.1"/>
    </source>
</evidence>
<keyword evidence="1" id="KW-0805">Transcription regulation</keyword>
<feature type="domain" description="HTH luxR-type" evidence="5">
    <location>
        <begin position="834"/>
        <end position="899"/>
    </location>
</feature>
<dbReference type="Gene3D" id="3.40.50.300">
    <property type="entry name" value="P-loop containing nucleotide triphosphate hydrolases"/>
    <property type="match status" value="1"/>
</dbReference>
<dbReference type="CDD" id="cd06170">
    <property type="entry name" value="LuxR_C_like"/>
    <property type="match status" value="1"/>
</dbReference>
<dbReference type="InterPro" id="IPR059106">
    <property type="entry name" value="WHD_MalT"/>
</dbReference>
<dbReference type="RefSeq" id="WP_209667349.1">
    <property type="nucleotide sequence ID" value="NZ_JAGGMS010000001.1"/>
</dbReference>
<dbReference type="PANTHER" id="PTHR44688">
    <property type="entry name" value="DNA-BINDING TRANSCRIPTIONAL ACTIVATOR DEVR_DOSR"/>
    <property type="match status" value="1"/>
</dbReference>
<dbReference type="SUPFAM" id="SSF46894">
    <property type="entry name" value="C-terminal effector domain of the bipartite response regulators"/>
    <property type="match status" value="1"/>
</dbReference>
<accession>A0ABS4PY10</accession>
<dbReference type="Pfam" id="PF25873">
    <property type="entry name" value="WHD_MalT"/>
    <property type="match status" value="1"/>
</dbReference>
<dbReference type="InterPro" id="IPR000792">
    <property type="entry name" value="Tscrpt_reg_LuxR_C"/>
</dbReference>
<dbReference type="EMBL" id="JAGGMS010000001">
    <property type="protein sequence ID" value="MBP2184321.1"/>
    <property type="molecule type" value="Genomic_DNA"/>
</dbReference>
<evidence type="ECO:0000256" key="1">
    <source>
        <dbReference type="ARBA" id="ARBA00023015"/>
    </source>
</evidence>
<name>A0ABS4PY10_9PSEU</name>
<dbReference type="Proteomes" id="UP000741013">
    <property type="component" value="Unassembled WGS sequence"/>
</dbReference>
<protein>
    <submittedName>
        <fullName evidence="6">LuxR family maltose regulon positive regulatory protein</fullName>
    </submittedName>
</protein>
<dbReference type="SUPFAM" id="SSF52540">
    <property type="entry name" value="P-loop containing nucleoside triphosphate hydrolases"/>
    <property type="match status" value="1"/>
</dbReference>
<keyword evidence="3" id="KW-0804">Transcription</keyword>
<evidence type="ECO:0000259" key="5">
    <source>
        <dbReference type="PROSITE" id="PS50043"/>
    </source>
</evidence>
<dbReference type="Pfam" id="PF00196">
    <property type="entry name" value="GerE"/>
    <property type="match status" value="1"/>
</dbReference>